<gene>
    <name evidence="1" type="ORF">KEC57_06425</name>
</gene>
<sequence>MADEDERPYDYLAPDVVAARDAVAKAIAEYLRTIRPNDDPYVVAWAVGVEWTNAELEQTGRAGRDTVSPSEQSISASAGLGAYLVNRFG</sequence>
<evidence type="ECO:0000313" key="1">
    <source>
        <dbReference type="EMBL" id="MCC2031818.1"/>
    </source>
</evidence>
<proteinExistence type="predicted"/>
<dbReference type="Proteomes" id="UP001139354">
    <property type="component" value="Unassembled WGS sequence"/>
</dbReference>
<name>A0A9X1LU70_9MICO</name>
<comment type="caution">
    <text evidence="1">The sequence shown here is derived from an EMBL/GenBank/DDBJ whole genome shotgun (WGS) entry which is preliminary data.</text>
</comment>
<accession>A0A9X1LU70</accession>
<organism evidence="1 2">
    <name type="scientific">Microbacterium allomyrinae</name>
    <dbReference type="NCBI Taxonomy" id="2830666"/>
    <lineage>
        <taxon>Bacteria</taxon>
        <taxon>Bacillati</taxon>
        <taxon>Actinomycetota</taxon>
        <taxon>Actinomycetes</taxon>
        <taxon>Micrococcales</taxon>
        <taxon>Microbacteriaceae</taxon>
        <taxon>Microbacterium</taxon>
    </lineage>
</organism>
<reference evidence="1" key="1">
    <citation type="submission" date="2021-04" db="EMBL/GenBank/DDBJ databases">
        <title>Microbacterium tenobrionis sp. nov. and Microbacterium allomyrinae sp. nov., isolated from larvae of Tenobrio molitor and Allomyrina dichotoma, respectively.</title>
        <authorList>
            <person name="Lee S.D."/>
        </authorList>
    </citation>
    <scope>NUCLEOTIDE SEQUENCE</scope>
    <source>
        <strain evidence="1">BWT-G7</strain>
    </source>
</reference>
<keyword evidence="2" id="KW-1185">Reference proteome</keyword>
<dbReference type="RefSeq" id="WP_229383750.1">
    <property type="nucleotide sequence ID" value="NZ_JAGTTN010000002.1"/>
</dbReference>
<dbReference type="EMBL" id="JAGTTN010000002">
    <property type="protein sequence ID" value="MCC2031818.1"/>
    <property type="molecule type" value="Genomic_DNA"/>
</dbReference>
<evidence type="ECO:0000313" key="2">
    <source>
        <dbReference type="Proteomes" id="UP001139354"/>
    </source>
</evidence>
<protein>
    <submittedName>
        <fullName evidence="1">Uncharacterized protein</fullName>
    </submittedName>
</protein>
<dbReference type="AlphaFoldDB" id="A0A9X1LU70"/>